<dbReference type="Pfam" id="PF00089">
    <property type="entry name" value="Trypsin"/>
    <property type="match status" value="1"/>
</dbReference>
<dbReference type="GeneTree" id="ENSGT00940000154494"/>
<dbReference type="SMART" id="SM00020">
    <property type="entry name" value="Tryp_SPc"/>
    <property type="match status" value="1"/>
</dbReference>
<dbReference type="PROSITE" id="PS00134">
    <property type="entry name" value="TRYPSIN_HIS"/>
    <property type="match status" value="1"/>
</dbReference>
<protein>
    <recommendedName>
        <fullName evidence="3">Peptidase S1 domain-containing protein</fullName>
    </recommendedName>
</protein>
<keyword evidence="2" id="KW-0720">Serine protease</keyword>
<dbReference type="InterPro" id="IPR043504">
    <property type="entry name" value="Peptidase_S1_PA_chymotrypsin"/>
</dbReference>
<reference evidence="4 5" key="1">
    <citation type="submission" date="2021-02" db="EMBL/GenBank/DDBJ databases">
        <title>Safari Cat Assemblies.</title>
        <authorList>
            <person name="Bredemeyer K.R."/>
            <person name="Murphy W.J."/>
        </authorList>
    </citation>
    <scope>NUCLEOTIDE SEQUENCE [LARGE SCALE GENOMIC DNA]</scope>
</reference>
<evidence type="ECO:0000256" key="2">
    <source>
        <dbReference type="RuleBase" id="RU363034"/>
    </source>
</evidence>
<keyword evidence="5" id="KW-1185">Reference proteome</keyword>
<dbReference type="Ensembl" id="ENSFCTT00005068695.1">
    <property type="protein sequence ID" value="ENSFCTP00005049200.1"/>
    <property type="gene ID" value="ENSFCTG00005024091.1"/>
</dbReference>
<dbReference type="InterPro" id="IPR001314">
    <property type="entry name" value="Peptidase_S1A"/>
</dbReference>
<keyword evidence="2" id="KW-0645">Protease</keyword>
<accession>A0ABI7ZPS2</accession>
<dbReference type="Gene3D" id="2.40.10.10">
    <property type="entry name" value="Trypsin-like serine proteases"/>
    <property type="match status" value="1"/>
</dbReference>
<evidence type="ECO:0000256" key="1">
    <source>
        <dbReference type="ARBA" id="ARBA00023157"/>
    </source>
</evidence>
<dbReference type="PANTHER" id="PTHR24250:SF30">
    <property type="entry name" value="SERINE PROTEASE 38"/>
    <property type="match status" value="1"/>
</dbReference>
<keyword evidence="2" id="KW-0378">Hydrolase</keyword>
<evidence type="ECO:0000259" key="3">
    <source>
        <dbReference type="PROSITE" id="PS50240"/>
    </source>
</evidence>
<dbReference type="InterPro" id="IPR018114">
    <property type="entry name" value="TRYPSIN_HIS"/>
</dbReference>
<proteinExistence type="predicted"/>
<dbReference type="Proteomes" id="UP000823872">
    <property type="component" value="Chromosome A1"/>
</dbReference>
<dbReference type="InterPro" id="IPR033116">
    <property type="entry name" value="TRYPSIN_SER"/>
</dbReference>
<keyword evidence="1" id="KW-1015">Disulfide bond</keyword>
<name>A0ABI7ZPS2_FELCA</name>
<dbReference type="InterPro" id="IPR009003">
    <property type="entry name" value="Peptidase_S1_PA"/>
</dbReference>
<dbReference type="CDD" id="cd00190">
    <property type="entry name" value="Tryp_SPc"/>
    <property type="match status" value="1"/>
</dbReference>
<sequence length="512" mass="55554">MKVDRQARTHEPECTIGVTPRVGCLGARPPETGSLMGTEEPAACGYSRRRGPAQVAETPRVCPKQVVRVPANQCSWCLVPCSMELHALMCSVLSRAPCHGTMVPSCVPGVTCPTPRRCGALTCSVLSRALRRGAAVPSRVLCCHVLCAEVLRCPHIFLASHAPAGLQVGRGPALEPLGPSHLMASRPSVPHAVLGASVPAAPGLILLLLLLPPTQVAAIAHGHPRIEGVSLNREVACGHRYIQGKIVGGVDVPERKWPWQVSVHYAGFHVCGGSIIDEYWILSAAHCFQKEKNTEAFDMYVGLVDLRVAGNHTQWFEVNKVIIHPTYEVYHPIGGDIALVQLKSRIVFSDSVLPVCVAPPDVNLQNVICWATGWGVISQQGHTSDKLQEAQMPLISLPLCQLLYGHLSYIMMDMLCAGDIKNMKTVCEGDSGGPLVCEFNHTWLQVGVVSWGRGCTYPMYPAVYARVSYFSKWIHYHIEHTPLPLQPLPTLSSMLCATLSVPVTMLAVLLML</sequence>
<dbReference type="PANTHER" id="PTHR24250">
    <property type="entry name" value="CHYMOTRYPSIN-RELATED"/>
    <property type="match status" value="1"/>
</dbReference>
<dbReference type="PROSITE" id="PS00135">
    <property type="entry name" value="TRYPSIN_SER"/>
    <property type="match status" value="1"/>
</dbReference>
<evidence type="ECO:0000313" key="4">
    <source>
        <dbReference type="Ensembl" id="ENSFCTP00005049200.1"/>
    </source>
</evidence>
<organism evidence="4 5">
    <name type="scientific">Felis catus</name>
    <name type="common">Cat</name>
    <name type="synonym">Felis silvestris catus</name>
    <dbReference type="NCBI Taxonomy" id="9685"/>
    <lineage>
        <taxon>Eukaryota</taxon>
        <taxon>Metazoa</taxon>
        <taxon>Chordata</taxon>
        <taxon>Craniata</taxon>
        <taxon>Vertebrata</taxon>
        <taxon>Euteleostomi</taxon>
        <taxon>Mammalia</taxon>
        <taxon>Eutheria</taxon>
        <taxon>Laurasiatheria</taxon>
        <taxon>Carnivora</taxon>
        <taxon>Feliformia</taxon>
        <taxon>Felidae</taxon>
        <taxon>Felinae</taxon>
        <taxon>Felis</taxon>
    </lineage>
</organism>
<dbReference type="PRINTS" id="PR00722">
    <property type="entry name" value="CHYMOTRYPSIN"/>
</dbReference>
<reference evidence="4" key="3">
    <citation type="submission" date="2025-09" db="UniProtKB">
        <authorList>
            <consortium name="Ensembl"/>
        </authorList>
    </citation>
    <scope>IDENTIFICATION</scope>
    <source>
        <strain evidence="4">breed Abyssinian</strain>
    </source>
</reference>
<dbReference type="SUPFAM" id="SSF50494">
    <property type="entry name" value="Trypsin-like serine proteases"/>
    <property type="match status" value="1"/>
</dbReference>
<feature type="domain" description="Peptidase S1" evidence="3">
    <location>
        <begin position="246"/>
        <end position="479"/>
    </location>
</feature>
<dbReference type="InterPro" id="IPR001254">
    <property type="entry name" value="Trypsin_dom"/>
</dbReference>
<reference evidence="4" key="2">
    <citation type="submission" date="2025-08" db="UniProtKB">
        <authorList>
            <consortium name="Ensembl"/>
        </authorList>
    </citation>
    <scope>IDENTIFICATION</scope>
    <source>
        <strain evidence="4">breed Abyssinian</strain>
    </source>
</reference>
<dbReference type="PROSITE" id="PS50240">
    <property type="entry name" value="TRYPSIN_DOM"/>
    <property type="match status" value="1"/>
</dbReference>
<evidence type="ECO:0000313" key="5">
    <source>
        <dbReference type="Proteomes" id="UP000823872"/>
    </source>
</evidence>